<feature type="compositionally biased region" description="Gly residues" evidence="1">
    <location>
        <begin position="1"/>
        <end position="10"/>
    </location>
</feature>
<dbReference type="EMBL" id="ON529861">
    <property type="protein sequence ID" value="USN16377.1"/>
    <property type="molecule type" value="Genomic_DNA"/>
</dbReference>
<dbReference type="PANTHER" id="PTHR34985">
    <property type="entry name" value="SLR0554 PROTEIN"/>
    <property type="match status" value="1"/>
</dbReference>
<sequence>MSVKKGGAGAEGDDGKQGEEGQGQEDSGSAFGVPMWTDAGSGDEVTAEAEKRVGALMVHDFSKKRHANEALAEALGIEDIVERAKFLKKHELVDFKDFKEGRINGTSYVQILNTDHNRMAALDALFGGGDVNEVGLGLPHLNTFQGRLVDWLGRLVDDRYPIRSVFEAMTVTGVKGMSTQQVRGTLKDWAMERQVNDLIVRMERMIPEWDGVERLDDSLITLFKCRDTALTRDFSRYFWLSLYCRIMHPGCFAPMVLSLFGRQLTGKSYFAKMICQEVIGNKDADSVLLDLAGDKVDFLRDITGVSVVANIGEMTGFTRGDLNKIKDFITRTSDRMHYKFEGQFTQPRQWVAVMDGNKYEGLQRDDTGNRRFYPVFVGQLEDDDNGQPQWIMDPEWKLDFSGFRSDFWMYMAEAAVWVNAHGLAAYEKFVDSVVKGVQEFNRAEMAADRGTIRDDDLTDYLDKALRCVEVTVWEPNEGEKSRPRKNLGVWISNASLNDAFKLASRSNNMRVNHQHLKNKLARLGAETMVVNSIRGYLWRDVMSYEEWARRVGIDDDGAKVVRAAVNPSRDGGGF</sequence>
<name>A0A9E7SN61_9CAUD</name>
<feature type="region of interest" description="Disordered" evidence="1">
    <location>
        <begin position="1"/>
        <end position="42"/>
    </location>
</feature>
<feature type="domain" description="Virulence-associated protein E-like" evidence="2">
    <location>
        <begin position="208"/>
        <end position="377"/>
    </location>
</feature>
<evidence type="ECO:0000256" key="1">
    <source>
        <dbReference type="SAM" id="MobiDB-lite"/>
    </source>
</evidence>
<evidence type="ECO:0000259" key="2">
    <source>
        <dbReference type="Pfam" id="PF05272"/>
    </source>
</evidence>
<evidence type="ECO:0000313" key="3">
    <source>
        <dbReference type="EMBL" id="USN16377.1"/>
    </source>
</evidence>
<dbReference type="Proteomes" id="UP001056883">
    <property type="component" value="Segment"/>
</dbReference>
<reference evidence="3" key="1">
    <citation type="submission" date="2022-05" db="EMBL/GenBank/DDBJ databases">
        <authorList>
            <person name="Friedrich I."/>
            <person name="Poehlein A."/>
            <person name="Schneider D."/>
            <person name="Hertel R."/>
            <person name="Daniel R."/>
        </authorList>
    </citation>
    <scope>NUCLEOTIDE SEQUENCE</scope>
</reference>
<dbReference type="PANTHER" id="PTHR34985:SF1">
    <property type="entry name" value="SLR0554 PROTEIN"/>
    <property type="match status" value="1"/>
</dbReference>
<evidence type="ECO:0000313" key="4">
    <source>
        <dbReference type="Proteomes" id="UP001056883"/>
    </source>
</evidence>
<keyword evidence="4" id="KW-1185">Reference proteome</keyword>
<dbReference type="Pfam" id="PF05272">
    <property type="entry name" value="VapE-like_dom"/>
    <property type="match status" value="1"/>
</dbReference>
<dbReference type="InterPro" id="IPR007936">
    <property type="entry name" value="VapE-like_dom"/>
</dbReference>
<protein>
    <recommendedName>
        <fullName evidence="2">Virulence-associated protein E-like domain-containing protein</fullName>
    </recommendedName>
</protein>
<proteinExistence type="predicted"/>
<organism evidence="3 4">
    <name type="scientific">Luteibacter phage vB_LflM-Pluto</name>
    <dbReference type="NCBI Taxonomy" id="2948611"/>
    <lineage>
        <taxon>Viruses</taxon>
        <taxon>Duplodnaviria</taxon>
        <taxon>Heunggongvirae</taxon>
        <taxon>Uroviricota</taxon>
        <taxon>Caudoviricetes</taxon>
        <taxon>Lindbergviridae</taxon>
        <taxon>Plutovirus</taxon>
        <taxon>Plutovirus pluto</taxon>
    </lineage>
</organism>
<accession>A0A9E7SN61</accession>
<gene>
    <name evidence="3" type="ORF">PLUTO_00610</name>
</gene>